<keyword evidence="7" id="KW-0406">Ion transport</keyword>
<keyword evidence="5 10" id="KW-0812">Transmembrane</keyword>
<evidence type="ECO:0000313" key="12">
    <source>
        <dbReference type="Proteomes" id="UP001596020"/>
    </source>
</evidence>
<evidence type="ECO:0000256" key="6">
    <source>
        <dbReference type="ARBA" id="ARBA00022989"/>
    </source>
</evidence>
<keyword evidence="4" id="KW-1003">Cell membrane</keyword>
<evidence type="ECO:0000256" key="5">
    <source>
        <dbReference type="ARBA" id="ARBA00022692"/>
    </source>
</evidence>
<sequence>MDLTQGNIRKTLILFTLPMLLGALLQQCYNVADSIIVGQFLGSMSLAAVGSAYALMTFLLSIFLGLCLGSGTVFSLHYGAGKLSLMRTSIYVSFVSIGLISLAVMAVVIGFLDFFLHLLHVPSDVYPFMRSYLNIVSWGIPFVFLYNFCAYLLRSVGEALAPLWFLVISVILNIGLDLFFVIYLHSDVSGVAWATLLAQGIAAVTMLIYTLLKRKDLIPRREECKMRKCVLTELLSFSGITCLQQSVMNFGILMVQGLVNSFGAVVMAAFAAGVKIDSFAYMPMQEFGNAFSTFVAQNFGASNNQRVRKGIRTALRLSIAFSLPISALVFIFAPELMACFVPLSDVEVIHIGVSYLRIEGAFYIGIAILFLLYGYYRAIRMPQMSFILTIFSLGIRVVLAYILSSISAFGVNGIWWSIPIGWAIADAIGCGYYYILKRKFAE</sequence>
<keyword evidence="8 10" id="KW-0472">Membrane</keyword>
<dbReference type="PANTHER" id="PTHR43298">
    <property type="entry name" value="MULTIDRUG RESISTANCE PROTEIN NORM-RELATED"/>
    <property type="match status" value="1"/>
</dbReference>
<keyword evidence="3" id="KW-0050">Antiport</keyword>
<feature type="transmembrane region" description="Helical" evidence="10">
    <location>
        <begin position="386"/>
        <end position="408"/>
    </location>
</feature>
<feature type="transmembrane region" description="Helical" evidence="10">
    <location>
        <begin position="160"/>
        <end position="184"/>
    </location>
</feature>
<comment type="subcellular location">
    <subcellularLocation>
        <location evidence="1">Cell membrane</location>
        <topology evidence="1">Multi-pass membrane protein</topology>
    </subcellularLocation>
</comment>
<feature type="transmembrane region" description="Helical" evidence="10">
    <location>
        <begin position="253"/>
        <end position="274"/>
    </location>
</feature>
<dbReference type="InterPro" id="IPR048279">
    <property type="entry name" value="MdtK-like"/>
</dbReference>
<keyword evidence="12" id="KW-1185">Reference proteome</keyword>
<evidence type="ECO:0000256" key="1">
    <source>
        <dbReference type="ARBA" id="ARBA00004651"/>
    </source>
</evidence>
<evidence type="ECO:0000256" key="4">
    <source>
        <dbReference type="ARBA" id="ARBA00022475"/>
    </source>
</evidence>
<evidence type="ECO:0000313" key="11">
    <source>
        <dbReference type="EMBL" id="MFC4666477.1"/>
    </source>
</evidence>
<comment type="caution">
    <text evidence="11">The sequence shown here is derived from an EMBL/GenBank/DDBJ whole genome shotgun (WGS) entry which is preliminary data.</text>
</comment>
<dbReference type="EMBL" id="JBHSGO010000202">
    <property type="protein sequence ID" value="MFC4666477.1"/>
    <property type="molecule type" value="Genomic_DNA"/>
</dbReference>
<feature type="transmembrane region" description="Helical" evidence="10">
    <location>
        <begin position="230"/>
        <end position="247"/>
    </location>
</feature>
<feature type="transmembrane region" description="Helical" evidence="10">
    <location>
        <begin position="12"/>
        <end position="32"/>
    </location>
</feature>
<protein>
    <recommendedName>
        <fullName evidence="9">Multidrug-efflux transporter</fullName>
    </recommendedName>
</protein>
<evidence type="ECO:0000256" key="10">
    <source>
        <dbReference type="SAM" id="Phobius"/>
    </source>
</evidence>
<feature type="transmembrane region" description="Helical" evidence="10">
    <location>
        <begin position="353"/>
        <end position="374"/>
    </location>
</feature>
<organism evidence="11 12">
    <name type="scientific">Falsiporphyromonas endometrii</name>
    <dbReference type="NCBI Taxonomy" id="1387297"/>
    <lineage>
        <taxon>Bacteria</taxon>
        <taxon>Pseudomonadati</taxon>
        <taxon>Bacteroidota</taxon>
        <taxon>Bacteroidia</taxon>
        <taxon>Bacteroidales</taxon>
        <taxon>Porphyromonadaceae</taxon>
        <taxon>Falsiporphyromonas</taxon>
    </lineage>
</organism>
<feature type="transmembrane region" description="Helical" evidence="10">
    <location>
        <begin position="314"/>
        <end position="333"/>
    </location>
</feature>
<evidence type="ECO:0000256" key="9">
    <source>
        <dbReference type="ARBA" id="ARBA00031636"/>
    </source>
</evidence>
<accession>A0ABV9K8F0</accession>
<dbReference type="Pfam" id="PF01554">
    <property type="entry name" value="MatE"/>
    <property type="match status" value="2"/>
</dbReference>
<name>A0ABV9K8F0_9PORP</name>
<keyword evidence="6 10" id="KW-1133">Transmembrane helix</keyword>
<feature type="transmembrane region" description="Helical" evidence="10">
    <location>
        <begin position="132"/>
        <end position="153"/>
    </location>
</feature>
<dbReference type="PIRSF" id="PIRSF006603">
    <property type="entry name" value="DinF"/>
    <property type="match status" value="1"/>
</dbReference>
<keyword evidence="2" id="KW-0813">Transport</keyword>
<dbReference type="NCBIfam" id="TIGR00797">
    <property type="entry name" value="matE"/>
    <property type="match status" value="1"/>
</dbReference>
<evidence type="ECO:0000256" key="2">
    <source>
        <dbReference type="ARBA" id="ARBA00022448"/>
    </source>
</evidence>
<proteinExistence type="predicted"/>
<dbReference type="RefSeq" id="WP_380079577.1">
    <property type="nucleotide sequence ID" value="NZ_JBHSGO010000202.1"/>
</dbReference>
<reference evidence="12" key="1">
    <citation type="journal article" date="2019" name="Int. J. Syst. Evol. Microbiol.">
        <title>The Global Catalogue of Microorganisms (GCM) 10K type strain sequencing project: providing services to taxonomists for standard genome sequencing and annotation.</title>
        <authorList>
            <consortium name="The Broad Institute Genomics Platform"/>
            <consortium name="The Broad Institute Genome Sequencing Center for Infectious Disease"/>
            <person name="Wu L."/>
            <person name="Ma J."/>
        </authorList>
    </citation>
    <scope>NUCLEOTIDE SEQUENCE [LARGE SCALE GENOMIC DNA]</scope>
    <source>
        <strain evidence="12">CGMCC 4.7357</strain>
    </source>
</reference>
<evidence type="ECO:0000256" key="7">
    <source>
        <dbReference type="ARBA" id="ARBA00023065"/>
    </source>
</evidence>
<dbReference type="InterPro" id="IPR050222">
    <property type="entry name" value="MATE_MdtK"/>
</dbReference>
<dbReference type="CDD" id="cd13138">
    <property type="entry name" value="MATE_yoeA_like"/>
    <property type="match status" value="1"/>
</dbReference>
<dbReference type="Proteomes" id="UP001596020">
    <property type="component" value="Unassembled WGS sequence"/>
</dbReference>
<dbReference type="InterPro" id="IPR002528">
    <property type="entry name" value="MATE_fam"/>
</dbReference>
<dbReference type="PANTHER" id="PTHR43298:SF2">
    <property type="entry name" value="FMN_FAD EXPORTER YEEO-RELATED"/>
    <property type="match status" value="1"/>
</dbReference>
<feature type="transmembrane region" description="Helical" evidence="10">
    <location>
        <begin position="52"/>
        <end position="78"/>
    </location>
</feature>
<feature type="transmembrane region" description="Helical" evidence="10">
    <location>
        <begin position="190"/>
        <end position="209"/>
    </location>
</feature>
<feature type="transmembrane region" description="Helical" evidence="10">
    <location>
        <begin position="90"/>
        <end position="112"/>
    </location>
</feature>
<evidence type="ECO:0000256" key="3">
    <source>
        <dbReference type="ARBA" id="ARBA00022449"/>
    </source>
</evidence>
<gene>
    <name evidence="11" type="ORF">ACFO3G_07690</name>
</gene>
<feature type="transmembrane region" description="Helical" evidence="10">
    <location>
        <begin position="414"/>
        <end position="436"/>
    </location>
</feature>
<evidence type="ECO:0000256" key="8">
    <source>
        <dbReference type="ARBA" id="ARBA00023136"/>
    </source>
</evidence>